<dbReference type="Pfam" id="PF12698">
    <property type="entry name" value="ABC2_membrane_3"/>
    <property type="match status" value="1"/>
</dbReference>
<keyword evidence="8" id="KW-1185">Reference proteome</keyword>
<evidence type="ECO:0000256" key="1">
    <source>
        <dbReference type="ARBA" id="ARBA00004141"/>
    </source>
</evidence>
<evidence type="ECO:0000313" key="7">
    <source>
        <dbReference type="EMBL" id="GGG72021.1"/>
    </source>
</evidence>
<dbReference type="PANTHER" id="PTHR43471">
    <property type="entry name" value="ABC TRANSPORTER PERMEASE"/>
    <property type="match status" value="1"/>
</dbReference>
<keyword evidence="3 5" id="KW-1133">Transmembrane helix</keyword>
<keyword evidence="2 5" id="KW-0812">Transmembrane</keyword>
<evidence type="ECO:0000256" key="5">
    <source>
        <dbReference type="SAM" id="Phobius"/>
    </source>
</evidence>
<keyword evidence="4 5" id="KW-0472">Membrane</keyword>
<evidence type="ECO:0000256" key="4">
    <source>
        <dbReference type="ARBA" id="ARBA00023136"/>
    </source>
</evidence>
<dbReference type="AlphaFoldDB" id="A0A917H9Z9"/>
<comment type="caution">
    <text evidence="7">The sequence shown here is derived from an EMBL/GenBank/DDBJ whole genome shotgun (WGS) entry which is preliminary data.</text>
</comment>
<accession>A0A917H9Z9</accession>
<reference evidence="7 8" key="1">
    <citation type="journal article" date="2014" name="Int. J. Syst. Evol. Microbiol.">
        <title>Complete genome sequence of Corynebacterium casei LMG S-19264T (=DSM 44701T), isolated from a smear-ripened cheese.</title>
        <authorList>
            <consortium name="US DOE Joint Genome Institute (JGI-PGF)"/>
            <person name="Walter F."/>
            <person name="Albersmeier A."/>
            <person name="Kalinowski J."/>
            <person name="Ruckert C."/>
        </authorList>
    </citation>
    <scope>NUCLEOTIDE SEQUENCE [LARGE SCALE GENOMIC DNA]</scope>
    <source>
        <strain evidence="7 8">CGMCC 1.15286</strain>
    </source>
</reference>
<evidence type="ECO:0000313" key="8">
    <source>
        <dbReference type="Proteomes" id="UP000600247"/>
    </source>
</evidence>
<dbReference type="GO" id="GO:0016020">
    <property type="term" value="C:membrane"/>
    <property type="evidence" value="ECO:0007669"/>
    <property type="project" value="UniProtKB-SubCell"/>
</dbReference>
<feature type="transmembrane region" description="Helical" evidence="5">
    <location>
        <begin position="96"/>
        <end position="120"/>
    </location>
</feature>
<evidence type="ECO:0000256" key="2">
    <source>
        <dbReference type="ARBA" id="ARBA00022692"/>
    </source>
</evidence>
<protein>
    <submittedName>
        <fullName evidence="7">ABC transporter permease</fullName>
    </submittedName>
</protein>
<sequence length="240" mass="26140">MTFSLNRMLAIAGKEWKDSVKNPQILLMAGMPIVFSILMKGQNALSEGNTIDSFTVPIMIAIAVVGAFVQALMISEEKEKNTLRALMLSPASPVEVLLGKSAMTTVYTIAVMIVCMFITGVPAINIGYLALFILLLLVVFMALGTSIGLISRTASETSIVGLPILLFFVFGPIFAPGLKVSFVMDVISFIPSYHFMQGLSAIFLDEGIKQVWLSLGNLLVWVILSTLLVFFIYGGKRFDK</sequence>
<name>A0A917H9Z9_9BACL</name>
<dbReference type="Proteomes" id="UP000600247">
    <property type="component" value="Unassembled WGS sequence"/>
</dbReference>
<comment type="subcellular location">
    <subcellularLocation>
        <location evidence="1">Membrane</location>
        <topology evidence="1">Multi-pass membrane protein</topology>
    </subcellularLocation>
</comment>
<dbReference type="PANTHER" id="PTHR43471:SF1">
    <property type="entry name" value="ABC TRANSPORTER PERMEASE PROTEIN NOSY-RELATED"/>
    <property type="match status" value="1"/>
</dbReference>
<feature type="transmembrane region" description="Helical" evidence="5">
    <location>
        <begin position="25"/>
        <end position="42"/>
    </location>
</feature>
<dbReference type="InterPro" id="IPR013525">
    <property type="entry name" value="ABC2_TM"/>
</dbReference>
<feature type="transmembrane region" description="Helical" evidence="5">
    <location>
        <begin position="54"/>
        <end position="75"/>
    </location>
</feature>
<feature type="transmembrane region" description="Helical" evidence="5">
    <location>
        <begin position="126"/>
        <end position="150"/>
    </location>
</feature>
<feature type="transmembrane region" description="Helical" evidence="5">
    <location>
        <begin position="162"/>
        <end position="191"/>
    </location>
</feature>
<dbReference type="GO" id="GO:0140359">
    <property type="term" value="F:ABC-type transporter activity"/>
    <property type="evidence" value="ECO:0007669"/>
    <property type="project" value="InterPro"/>
</dbReference>
<feature type="transmembrane region" description="Helical" evidence="5">
    <location>
        <begin position="211"/>
        <end position="233"/>
    </location>
</feature>
<gene>
    <name evidence="7" type="ORF">GCM10010918_29620</name>
</gene>
<evidence type="ECO:0000259" key="6">
    <source>
        <dbReference type="Pfam" id="PF12698"/>
    </source>
</evidence>
<proteinExistence type="predicted"/>
<evidence type="ECO:0000256" key="3">
    <source>
        <dbReference type="ARBA" id="ARBA00022989"/>
    </source>
</evidence>
<dbReference type="RefSeq" id="WP_188889972.1">
    <property type="nucleotide sequence ID" value="NZ_BMHY01000005.1"/>
</dbReference>
<organism evidence="7 8">
    <name type="scientific">Paenibacillus radicis</name>
    <name type="common">ex Gao et al. 2016</name>
    <dbReference type="NCBI Taxonomy" id="1737354"/>
    <lineage>
        <taxon>Bacteria</taxon>
        <taxon>Bacillati</taxon>
        <taxon>Bacillota</taxon>
        <taxon>Bacilli</taxon>
        <taxon>Bacillales</taxon>
        <taxon>Paenibacillaceae</taxon>
        <taxon>Paenibacillus</taxon>
    </lineage>
</organism>
<feature type="domain" description="ABC-2 type transporter transmembrane" evidence="6">
    <location>
        <begin position="23"/>
        <end position="230"/>
    </location>
</feature>
<dbReference type="EMBL" id="BMHY01000005">
    <property type="protein sequence ID" value="GGG72021.1"/>
    <property type="molecule type" value="Genomic_DNA"/>
</dbReference>